<dbReference type="OrthoDB" id="6198320at2"/>
<feature type="transmembrane region" description="Helical" evidence="1">
    <location>
        <begin position="12"/>
        <end position="38"/>
    </location>
</feature>
<dbReference type="KEGG" id="rfo:REIFOR_00198"/>
<evidence type="ECO:0000256" key="1">
    <source>
        <dbReference type="SAM" id="Phobius"/>
    </source>
</evidence>
<keyword evidence="3" id="KW-1185">Reference proteome</keyword>
<keyword evidence="1" id="KW-0472">Membrane</keyword>
<keyword evidence="1" id="KW-0812">Transmembrane</keyword>
<feature type="transmembrane region" description="Helical" evidence="1">
    <location>
        <begin position="44"/>
        <end position="62"/>
    </location>
</feature>
<accession>A0A2K8KK43</accession>
<organism evidence="2 3">
    <name type="scientific">Reinekea forsetii</name>
    <dbReference type="NCBI Taxonomy" id="1336806"/>
    <lineage>
        <taxon>Bacteria</taxon>
        <taxon>Pseudomonadati</taxon>
        <taxon>Pseudomonadota</taxon>
        <taxon>Gammaproteobacteria</taxon>
        <taxon>Oceanospirillales</taxon>
        <taxon>Saccharospirillaceae</taxon>
        <taxon>Reinekea</taxon>
    </lineage>
</organism>
<keyword evidence="1" id="KW-1133">Transmembrane helix</keyword>
<evidence type="ECO:0000313" key="3">
    <source>
        <dbReference type="Proteomes" id="UP000229757"/>
    </source>
</evidence>
<proteinExistence type="predicted"/>
<dbReference type="RefSeq" id="WP_100255788.1">
    <property type="nucleotide sequence ID" value="NZ_CP011797.1"/>
</dbReference>
<gene>
    <name evidence="2" type="ORF">REIFOR_00198</name>
</gene>
<dbReference type="Proteomes" id="UP000229757">
    <property type="component" value="Chromosome"/>
</dbReference>
<reference evidence="2 3" key="1">
    <citation type="journal article" date="2017" name="Environ. Microbiol.">
        <title>Genomic and physiological analyses of 'Reinekea forsetii' reveal a versatile opportunistic lifestyle during spring algae blooms.</title>
        <authorList>
            <person name="Avci B."/>
            <person name="Hahnke R.L."/>
            <person name="Chafee M."/>
            <person name="Fischer T."/>
            <person name="Gruber-Vodicka H."/>
            <person name="Tegetmeyer H.E."/>
            <person name="Harder J."/>
            <person name="Fuchs B.M."/>
            <person name="Amann R.I."/>
            <person name="Teeling H."/>
        </authorList>
    </citation>
    <scope>NUCLEOTIDE SEQUENCE [LARGE SCALE GENOMIC DNA]</scope>
    <source>
        <strain evidence="2 3">Hel1_31_D35</strain>
    </source>
</reference>
<name>A0A2K8KK43_9GAMM</name>
<feature type="transmembrane region" description="Helical" evidence="1">
    <location>
        <begin position="83"/>
        <end position="102"/>
    </location>
</feature>
<sequence>MPYFKARTAAKLARPATASIAVVQLMAVLPIGLILALWAPQLSVAVVLGGSISIVGQCYYNFRALRYFGSPHIGQVVAATKTAMVGKWAIIIGFSLACVIRWPDLNAGILYLSLFISHTLGALLLPLLVANKLPFLVKKTSY</sequence>
<dbReference type="AlphaFoldDB" id="A0A2K8KK43"/>
<feature type="transmembrane region" description="Helical" evidence="1">
    <location>
        <begin position="108"/>
        <end position="129"/>
    </location>
</feature>
<evidence type="ECO:0000313" key="2">
    <source>
        <dbReference type="EMBL" id="ATX75375.1"/>
    </source>
</evidence>
<dbReference type="EMBL" id="CP011797">
    <property type="protein sequence ID" value="ATX75375.1"/>
    <property type="molecule type" value="Genomic_DNA"/>
</dbReference>
<protein>
    <submittedName>
        <fullName evidence="2">ATP synthase protein I</fullName>
    </submittedName>
</protein>